<dbReference type="Pfam" id="PF13602">
    <property type="entry name" value="ADH_zinc_N_2"/>
    <property type="match status" value="1"/>
</dbReference>
<dbReference type="InterPro" id="IPR052733">
    <property type="entry name" value="Chloroplast_QOR"/>
</dbReference>
<dbReference type="PANTHER" id="PTHR44013">
    <property type="entry name" value="ZINC-TYPE ALCOHOL DEHYDROGENASE-LIKE PROTEIN C16A3.02C"/>
    <property type="match status" value="1"/>
</dbReference>
<evidence type="ECO:0000313" key="3">
    <source>
        <dbReference type="Proteomes" id="UP001141950"/>
    </source>
</evidence>
<dbReference type="PANTHER" id="PTHR44013:SF1">
    <property type="entry name" value="ZINC-TYPE ALCOHOL DEHYDROGENASE-LIKE PROTEIN C16A3.02C"/>
    <property type="match status" value="1"/>
</dbReference>
<proteinExistence type="predicted"/>
<dbReference type="Gene3D" id="3.40.50.720">
    <property type="entry name" value="NAD(P)-binding Rossmann-like Domain"/>
    <property type="match status" value="1"/>
</dbReference>
<gene>
    <name evidence="2" type="ORF">NQZ67_10195</name>
</gene>
<keyword evidence="3" id="KW-1185">Reference proteome</keyword>
<evidence type="ECO:0000259" key="1">
    <source>
        <dbReference type="SMART" id="SM00829"/>
    </source>
</evidence>
<dbReference type="SUPFAM" id="SSF50129">
    <property type="entry name" value="GroES-like"/>
    <property type="match status" value="1"/>
</dbReference>
<dbReference type="CDD" id="cd08267">
    <property type="entry name" value="MDR1"/>
    <property type="match status" value="1"/>
</dbReference>
<dbReference type="Gene3D" id="3.90.180.10">
    <property type="entry name" value="Medium-chain alcohol dehydrogenases, catalytic domain"/>
    <property type="match status" value="1"/>
</dbReference>
<dbReference type="InterPro" id="IPR011032">
    <property type="entry name" value="GroES-like_sf"/>
</dbReference>
<sequence length="295" mass="32462">MFGFRWRQHLIQVFAASVNAYDWRHLRANPAFIRLGGGMLKPKHPILGADVSGRVEAVGRLVKQFRPGDEVFGEVGFGCFAEYVCGAERNLALKPAGSTFLEAASIPMAALTALQGLCDKGHLRAGQKVMIKGAAGGVGSYAVQIAKFYGAEVTGICSSSKIDAVRSMGADQVVDYANVDIAELQERFDLIFDTAAFRPIRDHKRLLRPNGKYVIAGGEVSRIFQAMFFSMFDKQIDFIAASVKQEDLIRLKELVEAGGIKPFIDRIYSFQDTAEAIRHVEESRAKGKVVVRIRD</sequence>
<comment type="caution">
    <text evidence="2">The sequence shown here is derived from an EMBL/GenBank/DDBJ whole genome shotgun (WGS) entry which is preliminary data.</text>
</comment>
<dbReference type="EMBL" id="JANIPJ010000006">
    <property type="protein sequence ID" value="MCR2804251.1"/>
    <property type="molecule type" value="Genomic_DNA"/>
</dbReference>
<dbReference type="AlphaFoldDB" id="A0A9X2MP42"/>
<organism evidence="2 3">
    <name type="scientific">Paenibacillus soyae</name>
    <dbReference type="NCBI Taxonomy" id="2969249"/>
    <lineage>
        <taxon>Bacteria</taxon>
        <taxon>Bacillati</taxon>
        <taxon>Bacillota</taxon>
        <taxon>Bacilli</taxon>
        <taxon>Bacillales</taxon>
        <taxon>Paenibacillaceae</taxon>
        <taxon>Paenibacillus</taxon>
    </lineage>
</organism>
<dbReference type="InterPro" id="IPR013154">
    <property type="entry name" value="ADH-like_N"/>
</dbReference>
<dbReference type="InterPro" id="IPR020843">
    <property type="entry name" value="ER"/>
</dbReference>
<reference evidence="2" key="1">
    <citation type="submission" date="2022-08" db="EMBL/GenBank/DDBJ databases">
        <title>The genomic sequence of strain Paenibacillus sp. SCIV0701.</title>
        <authorList>
            <person name="Zhao H."/>
        </authorList>
    </citation>
    <scope>NUCLEOTIDE SEQUENCE</scope>
    <source>
        <strain evidence="2">SCIV0701</strain>
    </source>
</reference>
<dbReference type="GO" id="GO:0016491">
    <property type="term" value="F:oxidoreductase activity"/>
    <property type="evidence" value="ECO:0007669"/>
    <property type="project" value="InterPro"/>
</dbReference>
<dbReference type="Pfam" id="PF08240">
    <property type="entry name" value="ADH_N"/>
    <property type="match status" value="1"/>
</dbReference>
<dbReference type="SMART" id="SM00829">
    <property type="entry name" value="PKS_ER"/>
    <property type="match status" value="1"/>
</dbReference>
<protein>
    <submittedName>
        <fullName evidence="2">NAD(P)-dependent alcohol dehydrogenase</fullName>
    </submittedName>
</protein>
<dbReference type="Proteomes" id="UP001141950">
    <property type="component" value="Unassembled WGS sequence"/>
</dbReference>
<dbReference type="InterPro" id="IPR036291">
    <property type="entry name" value="NAD(P)-bd_dom_sf"/>
</dbReference>
<dbReference type="SUPFAM" id="SSF51735">
    <property type="entry name" value="NAD(P)-binding Rossmann-fold domains"/>
    <property type="match status" value="1"/>
</dbReference>
<evidence type="ECO:0000313" key="2">
    <source>
        <dbReference type="EMBL" id="MCR2804251.1"/>
    </source>
</evidence>
<dbReference type="RefSeq" id="WP_257445459.1">
    <property type="nucleotide sequence ID" value="NZ_JANIPJ010000006.1"/>
</dbReference>
<feature type="domain" description="Enoyl reductase (ER)" evidence="1">
    <location>
        <begin position="3"/>
        <end position="291"/>
    </location>
</feature>
<name>A0A9X2MP42_9BACL</name>
<accession>A0A9X2MP42</accession>